<protein>
    <submittedName>
        <fullName evidence="2">Uncharacterized protein</fullName>
    </submittedName>
</protein>
<gene>
    <name evidence="2" type="ORF">TrLO_g709</name>
</gene>
<name>A0A9W7ARN1_9STRA</name>
<feature type="transmembrane region" description="Helical" evidence="1">
    <location>
        <begin position="88"/>
        <end position="105"/>
    </location>
</feature>
<organism evidence="2 3">
    <name type="scientific">Triparma laevis f. longispina</name>
    <dbReference type="NCBI Taxonomy" id="1714387"/>
    <lineage>
        <taxon>Eukaryota</taxon>
        <taxon>Sar</taxon>
        <taxon>Stramenopiles</taxon>
        <taxon>Ochrophyta</taxon>
        <taxon>Bolidophyceae</taxon>
        <taxon>Parmales</taxon>
        <taxon>Triparmaceae</taxon>
        <taxon>Triparma</taxon>
    </lineage>
</organism>
<sequence length="123" mass="14111">MYLDPGQQNLIGKKAWKRQIVEGEKWEFMLAEGEETVRKLLLTGGLIFLKPATANQIVVSMLMCLGSIRTYAHYNPFVDPKTDIIAEIALWSLFFVMFGALLIKVNMDNESLQNRASTRSLWW</sequence>
<evidence type="ECO:0000313" key="2">
    <source>
        <dbReference type="EMBL" id="GMH76271.1"/>
    </source>
</evidence>
<dbReference type="AlphaFoldDB" id="A0A9W7ARN1"/>
<keyword evidence="1" id="KW-0812">Transmembrane</keyword>
<keyword evidence="1" id="KW-1133">Transmembrane helix</keyword>
<evidence type="ECO:0000256" key="1">
    <source>
        <dbReference type="SAM" id="Phobius"/>
    </source>
</evidence>
<comment type="caution">
    <text evidence="2">The sequence shown here is derived from an EMBL/GenBank/DDBJ whole genome shotgun (WGS) entry which is preliminary data.</text>
</comment>
<keyword evidence="3" id="KW-1185">Reference proteome</keyword>
<proteinExistence type="predicted"/>
<accession>A0A9W7ARN1</accession>
<dbReference type="EMBL" id="BRXW01000752">
    <property type="protein sequence ID" value="GMH76271.1"/>
    <property type="molecule type" value="Genomic_DNA"/>
</dbReference>
<keyword evidence="1" id="KW-0472">Membrane</keyword>
<evidence type="ECO:0000313" key="3">
    <source>
        <dbReference type="Proteomes" id="UP001165122"/>
    </source>
</evidence>
<reference evidence="3" key="1">
    <citation type="journal article" date="2023" name="Commun. Biol.">
        <title>Genome analysis of Parmales, the sister group of diatoms, reveals the evolutionary specialization of diatoms from phago-mixotrophs to photoautotrophs.</title>
        <authorList>
            <person name="Ban H."/>
            <person name="Sato S."/>
            <person name="Yoshikawa S."/>
            <person name="Yamada K."/>
            <person name="Nakamura Y."/>
            <person name="Ichinomiya M."/>
            <person name="Sato N."/>
            <person name="Blanc-Mathieu R."/>
            <person name="Endo H."/>
            <person name="Kuwata A."/>
            <person name="Ogata H."/>
        </authorList>
    </citation>
    <scope>NUCLEOTIDE SEQUENCE [LARGE SCALE GENOMIC DNA]</scope>
    <source>
        <strain evidence="3">NIES 3700</strain>
    </source>
</reference>
<dbReference type="Proteomes" id="UP001165122">
    <property type="component" value="Unassembled WGS sequence"/>
</dbReference>
<dbReference type="OrthoDB" id="5950997at2759"/>